<reference evidence="2 3" key="1">
    <citation type="submission" date="2014-12" db="EMBL/GenBank/DDBJ databases">
        <title>Draft Genome Sequence of Pseudoalteromonas luteoviolacea HI1.</title>
        <authorList>
            <person name="Asahina A.Y."/>
            <person name="Hadfield M.G."/>
        </authorList>
    </citation>
    <scope>NUCLEOTIDE SEQUENCE [LARGE SCALE GENOMIC DNA]</scope>
    <source>
        <strain evidence="2 3">HI1</strain>
    </source>
</reference>
<dbReference type="Proteomes" id="UP000031327">
    <property type="component" value="Unassembled WGS sequence"/>
</dbReference>
<dbReference type="AlphaFoldDB" id="A0A0C1MQF9"/>
<sequence>MKLLSGIFALLAGALASNTQAIEPLPDRARVQHMNADLLLPDGRLMNVDVSFDCGSDYQDTAMMIMSDSGAKILAAAYTHLYGEQFGKQVMDAWNNKKHESDPRKPTYLFVIAPREQPVVWQNKYTNKVHKVLTRDTLGSYNGDSQDVSETSIDTFVPVLAAGCGTKIHNPHQVQ</sequence>
<gene>
    <name evidence="2" type="ORF">JF50_13275</name>
</gene>
<feature type="signal peptide" evidence="1">
    <location>
        <begin position="1"/>
        <end position="21"/>
    </location>
</feature>
<organism evidence="2 3">
    <name type="scientific">Pseudoalteromonas luteoviolacea</name>
    <dbReference type="NCBI Taxonomy" id="43657"/>
    <lineage>
        <taxon>Bacteria</taxon>
        <taxon>Pseudomonadati</taxon>
        <taxon>Pseudomonadota</taxon>
        <taxon>Gammaproteobacteria</taxon>
        <taxon>Alteromonadales</taxon>
        <taxon>Pseudoalteromonadaceae</taxon>
        <taxon>Pseudoalteromonas</taxon>
    </lineage>
</organism>
<keyword evidence="1" id="KW-0732">Signal</keyword>
<dbReference type="OrthoDB" id="6294220at2"/>
<evidence type="ECO:0000313" key="2">
    <source>
        <dbReference type="EMBL" id="KID56863.1"/>
    </source>
</evidence>
<evidence type="ECO:0000313" key="3">
    <source>
        <dbReference type="Proteomes" id="UP000031327"/>
    </source>
</evidence>
<dbReference type="EMBL" id="JWIC01000006">
    <property type="protein sequence ID" value="KID56863.1"/>
    <property type="molecule type" value="Genomic_DNA"/>
</dbReference>
<dbReference type="RefSeq" id="WP_039609927.1">
    <property type="nucleotide sequence ID" value="NZ_JWIC01000006.1"/>
</dbReference>
<evidence type="ECO:0000256" key="1">
    <source>
        <dbReference type="SAM" id="SignalP"/>
    </source>
</evidence>
<feature type="chain" id="PRO_5002135896" evidence="1">
    <location>
        <begin position="22"/>
        <end position="175"/>
    </location>
</feature>
<dbReference type="SUPFAM" id="SSF48613">
    <property type="entry name" value="Heme oxygenase-like"/>
    <property type="match status" value="1"/>
</dbReference>
<proteinExistence type="predicted"/>
<name>A0A0C1MQF9_9GAMM</name>
<protein>
    <submittedName>
        <fullName evidence="2">Uncharacterized protein</fullName>
    </submittedName>
</protein>
<comment type="caution">
    <text evidence="2">The sequence shown here is derived from an EMBL/GenBank/DDBJ whole genome shotgun (WGS) entry which is preliminary data.</text>
</comment>
<dbReference type="InterPro" id="IPR016084">
    <property type="entry name" value="Haem_Oase-like_multi-hlx"/>
</dbReference>
<accession>A0A0C1MQF9</accession>